<dbReference type="GO" id="GO:0047134">
    <property type="term" value="F:protein-disulfide reductase [NAD(P)H] activity"/>
    <property type="evidence" value="ECO:0007669"/>
    <property type="project" value="UniProtKB-EC"/>
</dbReference>
<dbReference type="Proteomes" id="UP000250086">
    <property type="component" value="Unassembled WGS sequence"/>
</dbReference>
<dbReference type="GO" id="GO:0017004">
    <property type="term" value="P:cytochrome complex assembly"/>
    <property type="evidence" value="ECO:0007669"/>
    <property type="project" value="UniProtKB-KW"/>
</dbReference>
<evidence type="ECO:0000256" key="3">
    <source>
        <dbReference type="ARBA" id="ARBA00022692"/>
    </source>
</evidence>
<keyword evidence="5 8" id="KW-1133">Transmembrane helix</keyword>
<feature type="domain" description="Thioredoxin" evidence="10">
    <location>
        <begin position="517"/>
        <end position="643"/>
    </location>
</feature>
<keyword evidence="11" id="KW-0560">Oxidoreductase</keyword>
<keyword evidence="9" id="KW-0732">Signal</keyword>
<evidence type="ECO:0000256" key="6">
    <source>
        <dbReference type="ARBA" id="ARBA00023136"/>
    </source>
</evidence>
<comment type="subcellular location">
    <subcellularLocation>
        <location evidence="1">Cell membrane</location>
        <topology evidence="1">Multi-pass membrane protein</topology>
    </subcellularLocation>
</comment>
<dbReference type="Pfam" id="PF11412">
    <property type="entry name" value="DsbD_N"/>
    <property type="match status" value="1"/>
</dbReference>
<dbReference type="NCBIfam" id="NF001419">
    <property type="entry name" value="PRK00293.1"/>
    <property type="match status" value="1"/>
</dbReference>
<name>A0A2X0VA46_9GAMM</name>
<dbReference type="InterPro" id="IPR012336">
    <property type="entry name" value="Thioredoxin-like_fold"/>
</dbReference>
<dbReference type="GO" id="GO:0005886">
    <property type="term" value="C:plasma membrane"/>
    <property type="evidence" value="ECO:0007669"/>
    <property type="project" value="UniProtKB-SubCell"/>
</dbReference>
<dbReference type="PANTHER" id="PTHR32234:SF0">
    <property type="entry name" value="THIOL:DISULFIDE INTERCHANGE PROTEIN DSBD"/>
    <property type="match status" value="1"/>
</dbReference>
<proteinExistence type="predicted"/>
<feature type="transmembrane region" description="Helical" evidence="8">
    <location>
        <begin position="294"/>
        <end position="317"/>
    </location>
</feature>
<dbReference type="Gene3D" id="2.60.40.1250">
    <property type="entry name" value="Thiol:disulfide interchange protein DsbD, N-terminal domain"/>
    <property type="match status" value="1"/>
</dbReference>
<keyword evidence="12" id="KW-1185">Reference proteome</keyword>
<feature type="region of interest" description="Disordered" evidence="7">
    <location>
        <begin position="48"/>
        <end position="80"/>
    </location>
</feature>
<keyword evidence="3 8" id="KW-0812">Transmembrane</keyword>
<dbReference type="Pfam" id="PF13098">
    <property type="entry name" value="Thioredoxin_2"/>
    <property type="match status" value="1"/>
</dbReference>
<dbReference type="InterPro" id="IPR036249">
    <property type="entry name" value="Thioredoxin-like_sf"/>
</dbReference>
<feature type="transmembrane region" description="Helical" evidence="8">
    <location>
        <begin position="251"/>
        <end position="282"/>
    </location>
</feature>
<evidence type="ECO:0000256" key="1">
    <source>
        <dbReference type="ARBA" id="ARBA00004651"/>
    </source>
</evidence>
<dbReference type="SUPFAM" id="SSF74863">
    <property type="entry name" value="Thiol:disulfide interchange protein DsbD, N-terminal domain (DsbD-alpha)"/>
    <property type="match status" value="1"/>
</dbReference>
<evidence type="ECO:0000259" key="10">
    <source>
        <dbReference type="PROSITE" id="PS51352"/>
    </source>
</evidence>
<keyword evidence="6 8" id="KW-0472">Membrane</keyword>
<evidence type="ECO:0000313" key="11">
    <source>
        <dbReference type="EMBL" id="SPT69675.1"/>
    </source>
</evidence>
<dbReference type="AlphaFoldDB" id="A0A2X0VA46"/>
<feature type="transmembrane region" description="Helical" evidence="8">
    <location>
        <begin position="470"/>
        <end position="494"/>
    </location>
</feature>
<dbReference type="RefSeq" id="WP_113743830.1">
    <property type="nucleotide sequence ID" value="NZ_UAPV01000001.1"/>
</dbReference>
<dbReference type="SUPFAM" id="SSF52833">
    <property type="entry name" value="Thioredoxin-like"/>
    <property type="match status" value="1"/>
</dbReference>
<dbReference type="EMBL" id="UAPV01000001">
    <property type="protein sequence ID" value="SPT69675.1"/>
    <property type="molecule type" value="Genomic_DNA"/>
</dbReference>
<feature type="signal peptide" evidence="9">
    <location>
        <begin position="1"/>
        <end position="25"/>
    </location>
</feature>
<feature type="chain" id="PRO_5015958871" evidence="9">
    <location>
        <begin position="26"/>
        <end position="643"/>
    </location>
</feature>
<evidence type="ECO:0000256" key="8">
    <source>
        <dbReference type="SAM" id="Phobius"/>
    </source>
</evidence>
<dbReference type="EC" id="1.8.1.8" evidence="11"/>
<dbReference type="Pfam" id="PF02683">
    <property type="entry name" value="DsbD_TM"/>
    <property type="match status" value="1"/>
</dbReference>
<feature type="transmembrane region" description="Helical" evidence="8">
    <location>
        <begin position="501"/>
        <end position="520"/>
    </location>
</feature>
<dbReference type="PROSITE" id="PS51352">
    <property type="entry name" value="THIOREDOXIN_2"/>
    <property type="match status" value="1"/>
</dbReference>
<evidence type="ECO:0000256" key="9">
    <source>
        <dbReference type="SAM" id="SignalP"/>
    </source>
</evidence>
<dbReference type="InterPro" id="IPR003834">
    <property type="entry name" value="Cyt_c_assmbl_TM_dom"/>
</dbReference>
<feature type="transmembrane region" description="Helical" evidence="8">
    <location>
        <begin position="446"/>
        <end position="464"/>
    </location>
</feature>
<sequence length="643" mass="70350">MKFIKKISVAFAVFGICIMPQYSFAQEQTSADGYISQELTGTAVDSATDKADSADASANMQSTPGNAADELAAPDTDDKDDQINLDGDLLSLQNTFVKEKSSPFSHQYSLDDNNVLEVTLKATNGSYIYKDSINVSSDKAVIYRQPLNKGSVHKDIQGTHEVYFNEVSLNINILKSQPGDKVVITYQGCDSQGICYPPQSFESVIGKSIDVKLSTPSKFDEQKQEQDSLSEGGYFSKGADAIASSLADKSFLSLFLCFILGSALMLTPCVLPMLPIFSAMILGSKDKKFAANIMLNLSFATGLSLTYMLLGLLFAYLGAALNSFLQNSVVTLSIAGLFVLFALSSAGLFDLKMPSSFSSFISSKVSAQKRGVLLSAFLFGSLSALLSTPCTSAPLAGALLFVMQGGDVIFGALAFLAIGLGMATPLFIIGLFGSRFLPKSSKLSEFLKRLLALPLLLAAWYIARVPLEDYMYALNVISSFVCISYTIFILISLFYHKKKTLFIISSCIGFIATFAITTNLNKAESSDLMAQNFVALNSIDDLKHFKDKKILLDFKAKWCTNCKIMEKEIFSNEMFLDRALKDYHLVSFDITNSSEEKVSAMMQSFEVIGVPYIVILNEDHTIKARHIGYADLKQMLNFIDKNK</sequence>
<evidence type="ECO:0000256" key="5">
    <source>
        <dbReference type="ARBA" id="ARBA00022989"/>
    </source>
</evidence>
<evidence type="ECO:0000313" key="12">
    <source>
        <dbReference type="Proteomes" id="UP000250086"/>
    </source>
</evidence>
<evidence type="ECO:0000256" key="2">
    <source>
        <dbReference type="ARBA" id="ARBA00022475"/>
    </source>
</evidence>
<evidence type="ECO:0000256" key="4">
    <source>
        <dbReference type="ARBA" id="ARBA00022748"/>
    </source>
</evidence>
<keyword evidence="4" id="KW-0201">Cytochrome c-type biogenesis</keyword>
<protein>
    <submittedName>
        <fullName evidence="11">Thiol:disulfide interchange protein DsbD</fullName>
        <ecNumber evidence="11">1.8.1.8</ecNumber>
    </submittedName>
</protein>
<accession>A0A2X0VA46</accession>
<feature type="transmembrane region" description="Helical" evidence="8">
    <location>
        <begin position="329"/>
        <end position="351"/>
    </location>
</feature>
<organism evidence="11 12">
    <name type="scientific">Anaerobiospirillum thomasii</name>
    <dbReference type="NCBI Taxonomy" id="179995"/>
    <lineage>
        <taxon>Bacteria</taxon>
        <taxon>Pseudomonadati</taxon>
        <taxon>Pseudomonadota</taxon>
        <taxon>Gammaproteobacteria</taxon>
        <taxon>Aeromonadales</taxon>
        <taxon>Succinivibrionaceae</taxon>
        <taxon>Anaerobiospirillum</taxon>
    </lineage>
</organism>
<dbReference type="InterPro" id="IPR028250">
    <property type="entry name" value="DsbDN"/>
</dbReference>
<dbReference type="InterPro" id="IPR013766">
    <property type="entry name" value="Thioredoxin_domain"/>
</dbReference>
<dbReference type="GO" id="GO:0045454">
    <property type="term" value="P:cell redox homeostasis"/>
    <property type="evidence" value="ECO:0007669"/>
    <property type="project" value="TreeGrafter"/>
</dbReference>
<feature type="transmembrane region" description="Helical" evidence="8">
    <location>
        <begin position="408"/>
        <end position="434"/>
    </location>
</feature>
<gene>
    <name evidence="11" type="primary">dsbD</name>
    <name evidence="11" type="ORF">NCTC13093_01054</name>
</gene>
<keyword evidence="2" id="KW-1003">Cell membrane</keyword>
<feature type="transmembrane region" description="Helical" evidence="8">
    <location>
        <begin position="372"/>
        <end position="402"/>
    </location>
</feature>
<dbReference type="Gene3D" id="3.40.30.10">
    <property type="entry name" value="Glutaredoxin"/>
    <property type="match status" value="1"/>
</dbReference>
<evidence type="ECO:0000256" key="7">
    <source>
        <dbReference type="SAM" id="MobiDB-lite"/>
    </source>
</evidence>
<dbReference type="PANTHER" id="PTHR32234">
    <property type="entry name" value="THIOL:DISULFIDE INTERCHANGE PROTEIN DSBD"/>
    <property type="match status" value="1"/>
</dbReference>
<reference evidence="11 12" key="1">
    <citation type="submission" date="2018-06" db="EMBL/GenBank/DDBJ databases">
        <authorList>
            <consortium name="Pathogen Informatics"/>
            <person name="Doyle S."/>
        </authorList>
    </citation>
    <scope>NUCLEOTIDE SEQUENCE [LARGE SCALE GENOMIC DNA]</scope>
    <source>
        <strain evidence="11 12">NCTC13093</strain>
    </source>
</reference>
<dbReference type="InterPro" id="IPR036929">
    <property type="entry name" value="DsbDN_sf"/>
</dbReference>